<evidence type="ECO:0000313" key="3">
    <source>
        <dbReference type="Proteomes" id="UP000235828"/>
    </source>
</evidence>
<keyword evidence="1" id="KW-0812">Transmembrane</keyword>
<keyword evidence="1" id="KW-0472">Membrane</keyword>
<organism evidence="2 3">
    <name type="scientific">Vibrio tapetis subsp. tapetis</name>
    <dbReference type="NCBI Taxonomy" id="1671868"/>
    <lineage>
        <taxon>Bacteria</taxon>
        <taxon>Pseudomonadati</taxon>
        <taxon>Pseudomonadota</taxon>
        <taxon>Gammaproteobacteria</taxon>
        <taxon>Vibrionales</taxon>
        <taxon>Vibrionaceae</taxon>
        <taxon>Vibrio</taxon>
    </lineage>
</organism>
<keyword evidence="3" id="KW-1185">Reference proteome</keyword>
<sequence>MTSTQFSSDQLFTHNLFKHRIFLSFMVIVISALALTNMADDYAEQQLNHSMVAAGVSFATARTLDAGISLVKSTEVSAGVASVKVGALLSPISDLIDKFCWVMTLAFGSLALQKILVTILASSLANSVLILSSLAMLITLWHKRAQPNVGHVFAVFKVVVLVRFLLVVTVSLNLAVDAFFLEEHTQESSNQIQVVASTVDFLGDASETNASHLNGDEVEQSYFEAMKQKWDSVSNGVTNQKEKILNIKQDVETSIAGFINLMVLFILKTVLLPLLFLYALKNLFLTLFRVENLAK</sequence>
<feature type="transmembrane region" description="Helical" evidence="1">
    <location>
        <begin position="21"/>
        <end position="39"/>
    </location>
</feature>
<dbReference type="OrthoDB" id="5293851at2"/>
<dbReference type="KEGG" id="vta:B1079"/>
<evidence type="ECO:0000313" key="2">
    <source>
        <dbReference type="EMBL" id="SON52690.1"/>
    </source>
</evidence>
<protein>
    <submittedName>
        <fullName evidence="2">Uncharacterized protein</fullName>
    </submittedName>
</protein>
<feature type="transmembrane region" description="Helical" evidence="1">
    <location>
        <begin position="152"/>
        <end position="176"/>
    </location>
</feature>
<dbReference type="RefSeq" id="WP_102524883.1">
    <property type="nucleotide sequence ID" value="NZ_LT960612.1"/>
</dbReference>
<gene>
    <name evidence="2" type="ORF">VTAP4600_B1079</name>
</gene>
<dbReference type="EMBL" id="LT960612">
    <property type="protein sequence ID" value="SON52690.1"/>
    <property type="molecule type" value="Genomic_DNA"/>
</dbReference>
<dbReference type="AlphaFoldDB" id="A0A2N8ZLA9"/>
<accession>A0A2N8ZLA9</accession>
<evidence type="ECO:0000256" key="1">
    <source>
        <dbReference type="SAM" id="Phobius"/>
    </source>
</evidence>
<feature type="transmembrane region" description="Helical" evidence="1">
    <location>
        <begin position="255"/>
        <end position="280"/>
    </location>
</feature>
<name>A0A2N8ZLA9_9VIBR</name>
<dbReference type="Proteomes" id="UP000235828">
    <property type="component" value="Chromosome B"/>
</dbReference>
<proteinExistence type="predicted"/>
<reference evidence="2 3" key="1">
    <citation type="submission" date="2017-10" db="EMBL/GenBank/DDBJ databases">
        <authorList>
            <person name="Banno H."/>
            <person name="Chua N.-H."/>
        </authorList>
    </citation>
    <scope>NUCLEOTIDE SEQUENCE [LARGE SCALE GENOMIC DNA]</scope>
    <source>
        <strain evidence="2">Vibrio tapetis CECT4600</strain>
    </source>
</reference>
<feature type="transmembrane region" description="Helical" evidence="1">
    <location>
        <begin position="115"/>
        <end position="140"/>
    </location>
</feature>
<keyword evidence="1" id="KW-1133">Transmembrane helix</keyword>